<sequence length="100" mass="11963">MTPELSEHITLVIFFVGIALCLPYIFHVGYHLVRYLWVIIGIRYSAKERQFRKSMARLNRERKALKKQNCSSKYVDQQIQELIIDYCRDTDELVEQLLKQ</sequence>
<keyword evidence="1" id="KW-1133">Transmembrane helix</keyword>
<evidence type="ECO:0000313" key="3">
    <source>
        <dbReference type="Proteomes" id="UP000638462"/>
    </source>
</evidence>
<dbReference type="Proteomes" id="UP000638462">
    <property type="component" value="Unassembled WGS sequence"/>
</dbReference>
<organism evidence="2 3">
    <name type="scientific">Pseudoalteromonas gelatinilytica</name>
    <dbReference type="NCBI Taxonomy" id="1703256"/>
    <lineage>
        <taxon>Bacteria</taxon>
        <taxon>Pseudomonadati</taxon>
        <taxon>Pseudomonadota</taxon>
        <taxon>Gammaproteobacteria</taxon>
        <taxon>Alteromonadales</taxon>
        <taxon>Pseudoalteromonadaceae</taxon>
        <taxon>Pseudoalteromonas</taxon>
    </lineage>
</organism>
<reference evidence="3" key="1">
    <citation type="journal article" date="2019" name="Int. J. Syst. Evol. Microbiol.">
        <title>The Global Catalogue of Microorganisms (GCM) 10K type strain sequencing project: providing services to taxonomists for standard genome sequencing and annotation.</title>
        <authorList>
            <consortium name="The Broad Institute Genomics Platform"/>
            <consortium name="The Broad Institute Genome Sequencing Center for Infectious Disease"/>
            <person name="Wu L."/>
            <person name="Ma J."/>
        </authorList>
    </citation>
    <scope>NUCLEOTIDE SEQUENCE [LARGE SCALE GENOMIC DNA]</scope>
    <source>
        <strain evidence="3">CGMCC 1.15394</strain>
    </source>
</reference>
<name>A0ABQ1U2Q8_9GAMM</name>
<keyword evidence="1" id="KW-0812">Transmembrane</keyword>
<protein>
    <submittedName>
        <fullName evidence="2">Uncharacterized protein</fullName>
    </submittedName>
</protein>
<feature type="transmembrane region" description="Helical" evidence="1">
    <location>
        <begin position="12"/>
        <end position="33"/>
    </location>
</feature>
<keyword evidence="1" id="KW-0472">Membrane</keyword>
<dbReference type="RefSeq" id="WP_188730646.1">
    <property type="nucleotide sequence ID" value="NZ_BMIT01000017.1"/>
</dbReference>
<gene>
    <name evidence="2" type="ORF">GCM10008027_35030</name>
</gene>
<proteinExistence type="predicted"/>
<evidence type="ECO:0000256" key="1">
    <source>
        <dbReference type="SAM" id="Phobius"/>
    </source>
</evidence>
<dbReference type="EMBL" id="BMIT01000017">
    <property type="protein sequence ID" value="GGF07102.1"/>
    <property type="molecule type" value="Genomic_DNA"/>
</dbReference>
<comment type="caution">
    <text evidence="2">The sequence shown here is derived from an EMBL/GenBank/DDBJ whole genome shotgun (WGS) entry which is preliminary data.</text>
</comment>
<evidence type="ECO:0000313" key="2">
    <source>
        <dbReference type="EMBL" id="GGF07102.1"/>
    </source>
</evidence>
<keyword evidence="3" id="KW-1185">Reference proteome</keyword>
<accession>A0ABQ1U2Q8</accession>